<dbReference type="SUPFAM" id="SSF47741">
    <property type="entry name" value="CO dehydrogenase ISP C-domain like"/>
    <property type="match status" value="1"/>
</dbReference>
<comment type="subcellular location">
    <subcellularLocation>
        <location evidence="1">Peroxisome</location>
    </subcellularLocation>
</comment>
<dbReference type="PANTHER" id="PTHR11908:SF132">
    <property type="entry name" value="ALDEHYDE OXIDASE 1-RELATED"/>
    <property type="match status" value="1"/>
</dbReference>
<dbReference type="SUPFAM" id="SSF54665">
    <property type="entry name" value="CO dehydrogenase molybdoprotein N-domain-like"/>
    <property type="match status" value="1"/>
</dbReference>
<dbReference type="SUPFAM" id="SSF55447">
    <property type="entry name" value="CO dehydrogenase flavoprotein C-terminal domain-like"/>
    <property type="match status" value="1"/>
</dbReference>
<dbReference type="Pfam" id="PF01799">
    <property type="entry name" value="Fer2_2"/>
    <property type="match status" value="1"/>
</dbReference>
<dbReference type="Pfam" id="PF03450">
    <property type="entry name" value="CO_deh_flav_C"/>
    <property type="match status" value="1"/>
</dbReference>
<feature type="binding site" evidence="9">
    <location>
        <position position="177"/>
    </location>
    <ligand>
        <name>[2Fe-2S] cluster</name>
        <dbReference type="ChEBI" id="CHEBI:190135"/>
        <label>2</label>
    </ligand>
</feature>
<feature type="binding site" evidence="9">
    <location>
        <position position="772"/>
    </location>
    <ligand>
        <name>Mo-molybdopterin</name>
        <dbReference type="ChEBI" id="CHEBI:71302"/>
    </ligand>
    <ligandPart>
        <name>Mo</name>
        <dbReference type="ChEBI" id="CHEBI:28685"/>
    </ligandPart>
</feature>
<dbReference type="InterPro" id="IPR036884">
    <property type="entry name" value="2Fe-2S-bd_dom_sf"/>
</dbReference>
<gene>
    <name evidence="12" type="ORF">SPLIT_LOCUS2420</name>
</gene>
<evidence type="ECO:0000313" key="13">
    <source>
        <dbReference type="Proteomes" id="UP001153321"/>
    </source>
</evidence>
<evidence type="ECO:0000256" key="9">
    <source>
        <dbReference type="PIRSR" id="PIRSR000127-3"/>
    </source>
</evidence>
<keyword evidence="13" id="KW-1185">Reference proteome</keyword>
<evidence type="ECO:0000256" key="3">
    <source>
        <dbReference type="ARBA" id="ARBA00011738"/>
    </source>
</evidence>
<protein>
    <recommendedName>
        <fullName evidence="11">FAD-binding PCMH-type domain-containing protein</fullName>
    </recommendedName>
</protein>
<comment type="subunit">
    <text evidence="3">Homodimer.</text>
</comment>
<keyword evidence="10" id="KW-0472">Membrane</keyword>
<feature type="binding site" evidence="9">
    <location>
        <position position="893"/>
    </location>
    <ligand>
        <name>Mo-molybdopterin</name>
        <dbReference type="ChEBI" id="CHEBI:71302"/>
    </ligand>
    <ligandPart>
        <name>Mo</name>
        <dbReference type="ChEBI" id="CHEBI:28685"/>
    </ligandPart>
</feature>
<dbReference type="InterPro" id="IPR016169">
    <property type="entry name" value="FAD-bd_PCMH_sub2"/>
</dbReference>
<dbReference type="Gene3D" id="3.30.390.50">
    <property type="entry name" value="CO dehydrogenase flavoprotein, C-terminal domain"/>
    <property type="match status" value="1"/>
</dbReference>
<evidence type="ECO:0000256" key="10">
    <source>
        <dbReference type="SAM" id="Phobius"/>
    </source>
</evidence>
<dbReference type="AlphaFoldDB" id="A0A9P0HZ40"/>
<dbReference type="PIRSF" id="PIRSF000127">
    <property type="entry name" value="Xanthine_DH"/>
    <property type="match status" value="1"/>
</dbReference>
<dbReference type="EMBL" id="LR824545">
    <property type="protein sequence ID" value="CAH1637059.1"/>
    <property type="molecule type" value="Genomic_DNA"/>
</dbReference>
<feature type="transmembrane region" description="Helical" evidence="10">
    <location>
        <begin position="33"/>
        <end position="55"/>
    </location>
</feature>
<evidence type="ECO:0000313" key="12">
    <source>
        <dbReference type="EMBL" id="CAH1637059.1"/>
    </source>
</evidence>
<dbReference type="Pfam" id="PF00941">
    <property type="entry name" value="FAD_binding_5"/>
    <property type="match status" value="1"/>
</dbReference>
<comment type="cofactor">
    <cofactor evidence="9">
        <name>Mo-molybdopterin</name>
        <dbReference type="ChEBI" id="CHEBI:71302"/>
    </cofactor>
    <text evidence="9">Binds 1 Mo-molybdopterin (Mo-MPT) cofactor per subunit.</text>
</comment>
<keyword evidence="8" id="KW-0285">Flavoprotein</keyword>
<dbReference type="SUPFAM" id="SSF56176">
    <property type="entry name" value="FAD-binding/transporter-associated domain-like"/>
    <property type="match status" value="1"/>
</dbReference>
<dbReference type="InterPro" id="IPR000674">
    <property type="entry name" value="Ald_Oxase/Xan_DH_a/b"/>
</dbReference>
<dbReference type="Gene3D" id="1.10.150.120">
    <property type="entry name" value="[2Fe-2S]-binding domain"/>
    <property type="match status" value="1"/>
</dbReference>
<dbReference type="SMART" id="SM01008">
    <property type="entry name" value="Ald_Xan_dh_C"/>
    <property type="match status" value="1"/>
</dbReference>
<evidence type="ECO:0000256" key="6">
    <source>
        <dbReference type="ARBA" id="ARBA00023140"/>
    </source>
</evidence>
<dbReference type="InterPro" id="IPR005107">
    <property type="entry name" value="CO_DH_flav_C"/>
</dbReference>
<feature type="binding site" evidence="9">
    <location>
        <position position="141"/>
    </location>
    <ligand>
        <name>[2Fe-2S] cluster</name>
        <dbReference type="ChEBI" id="CHEBI:190135"/>
        <label>2</label>
    </ligand>
</feature>
<name>A0A9P0HZ40_SPOLI</name>
<accession>A0A9P0HZ40</accession>
<dbReference type="Pfam" id="PF02738">
    <property type="entry name" value="MoCoBD_1"/>
    <property type="match status" value="1"/>
</dbReference>
<keyword evidence="9" id="KW-0408">Iron</keyword>
<dbReference type="Gene3D" id="3.30.465.10">
    <property type="match status" value="1"/>
</dbReference>
<dbReference type="Proteomes" id="UP001153321">
    <property type="component" value="Chromosome 14"/>
</dbReference>
<keyword evidence="9" id="KW-0479">Metal-binding</keyword>
<dbReference type="GO" id="GO:0005777">
    <property type="term" value="C:peroxisome"/>
    <property type="evidence" value="ECO:0007669"/>
    <property type="project" value="UniProtKB-SubCell"/>
</dbReference>
<evidence type="ECO:0000256" key="2">
    <source>
        <dbReference type="ARBA" id="ARBA00006849"/>
    </source>
</evidence>
<dbReference type="InterPro" id="IPR008274">
    <property type="entry name" value="AldOxase/xan_DH_MoCoBD1"/>
</dbReference>
<organism evidence="12 13">
    <name type="scientific">Spodoptera littoralis</name>
    <name type="common">Egyptian cotton leafworm</name>
    <dbReference type="NCBI Taxonomy" id="7109"/>
    <lineage>
        <taxon>Eukaryota</taxon>
        <taxon>Metazoa</taxon>
        <taxon>Ecdysozoa</taxon>
        <taxon>Arthropoda</taxon>
        <taxon>Hexapoda</taxon>
        <taxon>Insecta</taxon>
        <taxon>Pterygota</taxon>
        <taxon>Neoptera</taxon>
        <taxon>Endopterygota</taxon>
        <taxon>Lepidoptera</taxon>
        <taxon>Glossata</taxon>
        <taxon>Ditrysia</taxon>
        <taxon>Noctuoidea</taxon>
        <taxon>Noctuidae</taxon>
        <taxon>Amphipyrinae</taxon>
        <taxon>Spodoptera</taxon>
    </lineage>
</organism>
<feature type="binding site" evidence="8">
    <location>
        <position position="432"/>
    </location>
    <ligand>
        <name>FAD</name>
        <dbReference type="ChEBI" id="CHEBI:57692"/>
    </ligand>
</feature>
<dbReference type="GO" id="GO:0016491">
    <property type="term" value="F:oxidoreductase activity"/>
    <property type="evidence" value="ECO:0007669"/>
    <property type="project" value="UniProtKB-KW"/>
</dbReference>
<keyword evidence="4 9" id="KW-0500">Molybdenum</keyword>
<dbReference type="PROSITE" id="PS51387">
    <property type="entry name" value="FAD_PCMH"/>
    <property type="match status" value="1"/>
</dbReference>
<dbReference type="GO" id="GO:0051537">
    <property type="term" value="F:2 iron, 2 sulfur cluster binding"/>
    <property type="evidence" value="ECO:0007669"/>
    <property type="project" value="UniProtKB-KW"/>
</dbReference>
<dbReference type="InterPro" id="IPR036856">
    <property type="entry name" value="Ald_Oxase/Xan_DH_a/b_sf"/>
</dbReference>
<feature type="binding site" evidence="9">
    <location>
        <position position="144"/>
    </location>
    <ligand>
        <name>[2Fe-2S] cluster</name>
        <dbReference type="ChEBI" id="CHEBI:190135"/>
        <label>2</label>
    </ligand>
</feature>
<dbReference type="GO" id="GO:0005506">
    <property type="term" value="F:iron ion binding"/>
    <property type="evidence" value="ECO:0007669"/>
    <property type="project" value="InterPro"/>
</dbReference>
<proteinExistence type="inferred from homology"/>
<keyword evidence="5" id="KW-0560">Oxidoreductase</keyword>
<dbReference type="InterPro" id="IPR002888">
    <property type="entry name" value="2Fe-2S-bd"/>
</dbReference>
<dbReference type="GO" id="GO:0071949">
    <property type="term" value="F:FAD binding"/>
    <property type="evidence" value="ECO:0007669"/>
    <property type="project" value="InterPro"/>
</dbReference>
<evidence type="ECO:0000256" key="8">
    <source>
        <dbReference type="PIRSR" id="PIRSR000127-2"/>
    </source>
</evidence>
<evidence type="ECO:0000256" key="5">
    <source>
        <dbReference type="ARBA" id="ARBA00023002"/>
    </source>
</evidence>
<keyword evidence="10" id="KW-1133">Transmembrane helix</keyword>
<dbReference type="Pfam" id="PF01315">
    <property type="entry name" value="Ald_Xan_dh_C"/>
    <property type="match status" value="1"/>
</dbReference>
<keyword evidence="9" id="KW-0411">Iron-sulfur</keyword>
<keyword evidence="8" id="KW-0274">FAD</keyword>
<dbReference type="InterPro" id="IPR002346">
    <property type="entry name" value="Mopterin_DH_FAD-bd"/>
</dbReference>
<dbReference type="SUPFAM" id="SSF56003">
    <property type="entry name" value="Molybdenum cofactor-binding domain"/>
    <property type="match status" value="1"/>
</dbReference>
<dbReference type="InterPro" id="IPR016166">
    <property type="entry name" value="FAD-bd_PCMH"/>
</dbReference>
<evidence type="ECO:0000256" key="4">
    <source>
        <dbReference type="ARBA" id="ARBA00022505"/>
    </source>
</evidence>
<dbReference type="Pfam" id="PF20256">
    <property type="entry name" value="MoCoBD_2"/>
    <property type="match status" value="1"/>
</dbReference>
<feature type="binding site" evidence="9">
    <location>
        <position position="101"/>
    </location>
    <ligand>
        <name>[2Fe-2S] cluster</name>
        <dbReference type="ChEBI" id="CHEBI:190135"/>
        <label>1</label>
    </ligand>
</feature>
<keyword evidence="6" id="KW-0576">Peroxisome</keyword>
<sequence>MEGEPQSLMDRLKMALQFTKCCYCVNLKTGSVLIAYFHLFSNLVTIQIFLLSWLLADWTAIISKKEGEFDTYTKTVIIVVIVTSIMYIPIAVICLLGLHRCLVSITSCQDWEITTIEGIGNRARGYHPVQKTLAEYNGTQCGYCSVGFVMSMYSLLEANHYDLTQYEIENSFGSNTCRCTGSRPILDAFKSFAKDAPKPPPKIEDIEDLKICQGKGDCRGCHKDKNWCMVSQSDVDPPRIKKINLKDGHVWYRVNEIADIFTVLDAEGYESYMLVNGNTGRGAVPVLVHPRVLIDIQPIKELKGYYLDQNLVVGAGITLTDLMELFKNVSKAHEEFQYLFKLYEHLDLVAHIPVRNIGTVAGNLMTKYRLNAFSSDIFLLLETIGATLVIVGKGPVMEVTPEQFLSIDMTGRVIAHVKIPPRSHRYQFVSFKIMPRAQNAHAQVNAAFLYEFDEHQKDVVLSARIVIGGLSGKFVHATETEKFLHMKKIFTNEVLQQALKILEGELIVEEIAGEMKPAYRKKCALGLFYKSLLVLIPKQRLKPWYRSGARDFRKTRPLSKGSEVYDTNPIIWPVNEPMPKVDALVQCAGEAQYCNDLPTQPKEVFCAFVTSDIGTGEIESIDATPALKIPGVLAFFSAKDIPGKNSFLSQKVPGQLFPEEVFVEKTIKYYDQPIGVIVAETERLANRAALLVKVNYKLDKKKPILTIKDAREREPSRVALYLIYPARDRGLNVQRVLKGTDEIYAQCAYYMESQTSVSRPSEDGIDVYASTQFLDSYQVALSEVLNIPQNSGAACALVTHLMDRPCRFVMSMQSDFRVTGKRLPCTRDFEVGVSSSGEIQYLEYHLYSDNGYVVSDPISPLQLAPIRNCYDNRRWQYKIFSVVTDTASNTYLRSPGSLETIAMTEQIMERISYEIERDPVQVRLNNIEPAYVEVQEMIQTLLRDGEYNKRKEEVQNYNKVNRWKKRGLRVAFMNWPVPILLDYHVLLTVYHADATVVIHHGGIEIGQGINTKVIQAVAYTLKIPIEKVRCKAPTAATTPNTFATGSSRTTQSVCFGAIKCCQILLDRLSAVRDTLNEPTWEVLIEVAFNRGINLQTSYRVTANDQVPYRSGGVALTEVELDILTGEHEILRVDIIEDVGTSINPELDIGQIEGAFMMGVGYWTHEELIYDEKTGELLTDRSWYYKVPLTKDIPIDFRIQLRRNSYNPIGTLGARAVAEPPTCLSISVAFALREAIVSSRENTGYPRNKWFRVDGPYTLAANVLSADAKLEEFLFY</sequence>
<keyword evidence="10" id="KW-0812">Transmembrane</keyword>
<feature type="domain" description="FAD-binding PCMH-type" evidence="11">
    <location>
        <begin position="244"/>
        <end position="424"/>
    </location>
</feature>
<feature type="transmembrane region" description="Helical" evidence="10">
    <location>
        <begin position="76"/>
        <end position="98"/>
    </location>
</feature>
<dbReference type="InterPro" id="IPR046867">
    <property type="entry name" value="AldOxase/xan_DH_MoCoBD2"/>
</dbReference>
<dbReference type="SMART" id="SM01092">
    <property type="entry name" value="CO_deh_flav_C"/>
    <property type="match status" value="1"/>
</dbReference>
<feature type="active site" description="Proton acceptor" evidence="7">
    <location>
        <position position="1218"/>
    </location>
</feature>
<dbReference type="InterPro" id="IPR036318">
    <property type="entry name" value="FAD-bd_PCMH-like_sf"/>
</dbReference>
<dbReference type="PANTHER" id="PTHR11908">
    <property type="entry name" value="XANTHINE DEHYDROGENASE"/>
    <property type="match status" value="1"/>
</dbReference>
<dbReference type="InterPro" id="IPR016208">
    <property type="entry name" value="Ald_Oxase/xanthine_DH-like"/>
</dbReference>
<evidence type="ECO:0000256" key="7">
    <source>
        <dbReference type="PIRSR" id="PIRSR000127-1"/>
    </source>
</evidence>
<dbReference type="Gene3D" id="3.90.1170.50">
    <property type="entry name" value="Aldehyde oxidase/xanthine dehydrogenase, a/b hammerhead"/>
    <property type="match status" value="1"/>
</dbReference>
<dbReference type="InterPro" id="IPR037165">
    <property type="entry name" value="AldOxase/xan_DH_Mopterin-bd_sf"/>
</dbReference>
<comment type="similarity">
    <text evidence="2">Belongs to the xanthine dehydrogenase family.</text>
</comment>
<feature type="binding site" evidence="9">
    <location>
        <position position="179"/>
    </location>
    <ligand>
        <name>[2Fe-2S] cluster</name>
        <dbReference type="ChEBI" id="CHEBI:190135"/>
        <label>2</label>
    </ligand>
</feature>
<keyword evidence="9" id="KW-0001">2Fe-2S</keyword>
<dbReference type="InterPro" id="IPR036683">
    <property type="entry name" value="CO_DH_flav_C_dom_sf"/>
</dbReference>
<evidence type="ECO:0000259" key="11">
    <source>
        <dbReference type="PROSITE" id="PS51387"/>
    </source>
</evidence>
<comment type="cofactor">
    <cofactor evidence="9">
        <name>[2Fe-2S] cluster</name>
        <dbReference type="ChEBI" id="CHEBI:190135"/>
    </cofactor>
    <text evidence="9">Binds 2 [2Fe-2S] clusters.</text>
</comment>
<evidence type="ECO:0000256" key="1">
    <source>
        <dbReference type="ARBA" id="ARBA00004275"/>
    </source>
</evidence>
<dbReference type="FunFam" id="3.30.390.50:FF:000003">
    <property type="entry name" value="Aldehyde oxidase1"/>
    <property type="match status" value="1"/>
</dbReference>
<dbReference type="Gene3D" id="3.30.365.10">
    <property type="entry name" value="Aldehyde oxidase/xanthine dehydrogenase, molybdopterin binding domain"/>
    <property type="match status" value="6"/>
</dbReference>
<reference evidence="12" key="1">
    <citation type="submission" date="2022-02" db="EMBL/GenBank/DDBJ databases">
        <authorList>
            <person name="King R."/>
        </authorList>
    </citation>
    <scope>NUCLEOTIDE SEQUENCE</scope>
</reference>
<comment type="cofactor">
    <cofactor evidence="8">
        <name>FAD</name>
        <dbReference type="ChEBI" id="CHEBI:57692"/>
    </cofactor>
</comment>